<dbReference type="AlphaFoldDB" id="A0A830GUK7"/>
<dbReference type="PANTHER" id="PTHR18919">
    <property type="entry name" value="ACETYL-COA C-ACYLTRANSFERASE"/>
    <property type="match status" value="1"/>
</dbReference>
<dbReference type="NCBIfam" id="TIGR01930">
    <property type="entry name" value="AcCoA-C-Actrans"/>
    <property type="match status" value="1"/>
</dbReference>
<evidence type="ECO:0000256" key="3">
    <source>
        <dbReference type="ARBA" id="ARBA00023229"/>
    </source>
</evidence>
<dbReference type="SUPFAM" id="SSF53901">
    <property type="entry name" value="Thiolase-like"/>
    <property type="match status" value="2"/>
</dbReference>
<dbReference type="InterPro" id="IPR020617">
    <property type="entry name" value="Thiolase_C"/>
</dbReference>
<evidence type="ECO:0000313" key="8">
    <source>
        <dbReference type="Proteomes" id="UP000610960"/>
    </source>
</evidence>
<evidence type="ECO:0000259" key="5">
    <source>
        <dbReference type="Pfam" id="PF00108"/>
    </source>
</evidence>
<keyword evidence="4" id="KW-0012">Acyltransferase</keyword>
<dbReference type="CDD" id="cd00751">
    <property type="entry name" value="thiolase"/>
    <property type="match status" value="1"/>
</dbReference>
<dbReference type="Pfam" id="PF00108">
    <property type="entry name" value="Thiolase_N"/>
    <property type="match status" value="1"/>
</dbReference>
<sequence length="398" mass="42629">MVNDDDIVIVGYARTPIGRFGGSLKDVRSPHLAAEAIRAAINRSGIDAKMVDEVVMGSTLQGGMGQNVSRYAALLAGMPKEVGAYTVNRVCSSGMQAIFEAYRELKVGDASIMIAGGVDSMSTQPLALSSEYRWGVKHLINKKMEFMDLMINDGLMDPTNGMIMGQEADAVAKKYEVPRDELDEYAYLSHTRAVKAVAEGLFKEVEPFHAEIGGTKVSLERDEGIRPDTSLDKLRSLKPAFGPDGLHTAGNSSQLSDGAAALVLTTGARAKEMGLKPLAKIMGYSWAMLEPWRFPETPIYAIDKLLKRLNRKVADFDSFEINEAFAVVNVLVNKVLGVPYDKMNIFGGAIALGHPLGASGARIVTTLITALQHVGGRRGIAALCHGTGGGTAIAIEMA</sequence>
<dbReference type="Pfam" id="PF02803">
    <property type="entry name" value="Thiolase_C"/>
    <property type="match status" value="1"/>
</dbReference>
<accession>A0A830GUK7</accession>
<dbReference type="PROSITE" id="PS00099">
    <property type="entry name" value="THIOLASE_3"/>
    <property type="match status" value="1"/>
</dbReference>
<proteinExistence type="inferred from homology"/>
<dbReference type="PIRSF" id="PIRSF000429">
    <property type="entry name" value="Ac-CoA_Ac_transf"/>
    <property type="match status" value="1"/>
</dbReference>
<dbReference type="InterPro" id="IPR020610">
    <property type="entry name" value="Thiolase_AS"/>
</dbReference>
<dbReference type="InterPro" id="IPR002155">
    <property type="entry name" value="Thiolase"/>
</dbReference>
<dbReference type="GO" id="GO:0008299">
    <property type="term" value="P:isoprenoid biosynthetic process"/>
    <property type="evidence" value="ECO:0007669"/>
    <property type="project" value="UniProtKB-KW"/>
</dbReference>
<dbReference type="EMBL" id="BMNL01000002">
    <property type="protein sequence ID" value="GGP20245.1"/>
    <property type="molecule type" value="Genomic_DNA"/>
</dbReference>
<reference evidence="7" key="2">
    <citation type="submission" date="2020-09" db="EMBL/GenBank/DDBJ databases">
        <authorList>
            <person name="Sun Q."/>
            <person name="Ohkuma M."/>
        </authorList>
    </citation>
    <scope>NUCLEOTIDE SEQUENCE</scope>
    <source>
        <strain evidence="7">JCM 10088</strain>
    </source>
</reference>
<feature type="domain" description="Thiolase C-terminal" evidence="6">
    <location>
        <begin position="275"/>
        <end position="396"/>
    </location>
</feature>
<dbReference type="InterPro" id="IPR020613">
    <property type="entry name" value="Thiolase_CS"/>
</dbReference>
<name>A0A830GUK7_9CREN</name>
<dbReference type="FunFam" id="3.40.47.10:FF:000010">
    <property type="entry name" value="Acetyl-CoA acetyltransferase (Thiolase)"/>
    <property type="match status" value="1"/>
</dbReference>
<dbReference type="InterPro" id="IPR016039">
    <property type="entry name" value="Thiolase-like"/>
</dbReference>
<dbReference type="PROSITE" id="PS00098">
    <property type="entry name" value="THIOLASE_1"/>
    <property type="match status" value="1"/>
</dbReference>
<evidence type="ECO:0000256" key="1">
    <source>
        <dbReference type="ARBA" id="ARBA00010982"/>
    </source>
</evidence>
<dbReference type="GO" id="GO:0003988">
    <property type="term" value="F:acetyl-CoA C-acyltransferase activity"/>
    <property type="evidence" value="ECO:0007669"/>
    <property type="project" value="UniProtKB-ARBA"/>
</dbReference>
<dbReference type="InterPro" id="IPR020616">
    <property type="entry name" value="Thiolase_N"/>
</dbReference>
<dbReference type="InterPro" id="IPR020615">
    <property type="entry name" value="Thiolase_acyl_enz_int_AS"/>
</dbReference>
<dbReference type="PANTHER" id="PTHR18919:SF107">
    <property type="entry name" value="ACETYL-COA ACETYLTRANSFERASE, CYTOSOLIC"/>
    <property type="match status" value="1"/>
</dbReference>
<organism evidence="7 8">
    <name type="scientific">Thermocladium modestius</name>
    <dbReference type="NCBI Taxonomy" id="62609"/>
    <lineage>
        <taxon>Archaea</taxon>
        <taxon>Thermoproteota</taxon>
        <taxon>Thermoprotei</taxon>
        <taxon>Thermoproteales</taxon>
        <taxon>Thermoproteaceae</taxon>
        <taxon>Thermocladium</taxon>
    </lineage>
</organism>
<evidence type="ECO:0000313" key="7">
    <source>
        <dbReference type="EMBL" id="GGP20245.1"/>
    </source>
</evidence>
<evidence type="ECO:0000256" key="2">
    <source>
        <dbReference type="ARBA" id="ARBA00022679"/>
    </source>
</evidence>
<comment type="similarity">
    <text evidence="1">Belongs to the thiolase-like superfamily. Thiolase family.</text>
</comment>
<keyword evidence="2 7" id="KW-0808">Transferase</keyword>
<dbReference type="Proteomes" id="UP000610960">
    <property type="component" value="Unassembled WGS sequence"/>
</dbReference>
<evidence type="ECO:0000259" key="6">
    <source>
        <dbReference type="Pfam" id="PF02803"/>
    </source>
</evidence>
<gene>
    <name evidence="7" type="ORF">GCM10007981_07540</name>
</gene>
<dbReference type="PROSITE" id="PS00737">
    <property type="entry name" value="THIOLASE_2"/>
    <property type="match status" value="1"/>
</dbReference>
<dbReference type="Gene3D" id="3.40.47.10">
    <property type="match status" value="2"/>
</dbReference>
<evidence type="ECO:0000256" key="4">
    <source>
        <dbReference type="ARBA" id="ARBA00023315"/>
    </source>
</evidence>
<reference evidence="7" key="1">
    <citation type="journal article" date="2014" name="Int. J. Syst. Evol. Microbiol.">
        <title>Complete genome sequence of Corynebacterium casei LMG S-19264T (=DSM 44701T), isolated from a smear-ripened cheese.</title>
        <authorList>
            <consortium name="US DOE Joint Genome Institute (JGI-PGF)"/>
            <person name="Walter F."/>
            <person name="Albersmeier A."/>
            <person name="Kalinowski J."/>
            <person name="Ruckert C."/>
        </authorList>
    </citation>
    <scope>NUCLEOTIDE SEQUENCE</scope>
    <source>
        <strain evidence="7">JCM 10088</strain>
    </source>
</reference>
<keyword evidence="3" id="KW-0414">Isoprene biosynthesis</keyword>
<feature type="domain" description="Thiolase N-terminal" evidence="5">
    <location>
        <begin position="7"/>
        <end position="266"/>
    </location>
</feature>
<keyword evidence="8" id="KW-1185">Reference proteome</keyword>
<dbReference type="RefSeq" id="WP_188596114.1">
    <property type="nucleotide sequence ID" value="NZ_BMNL01000002.1"/>
</dbReference>
<dbReference type="OrthoDB" id="25212at2157"/>
<protein>
    <submittedName>
        <fullName evidence="7">Acetyl-CoA acetyltransferase</fullName>
    </submittedName>
</protein>
<comment type="caution">
    <text evidence="7">The sequence shown here is derived from an EMBL/GenBank/DDBJ whole genome shotgun (WGS) entry which is preliminary data.</text>
</comment>